<keyword evidence="3" id="KW-1185">Reference proteome</keyword>
<feature type="compositionally biased region" description="Low complexity" evidence="1">
    <location>
        <begin position="32"/>
        <end position="48"/>
    </location>
</feature>
<evidence type="ECO:0000313" key="3">
    <source>
        <dbReference type="Proteomes" id="UP001497522"/>
    </source>
</evidence>
<dbReference type="Proteomes" id="UP001497522">
    <property type="component" value="Chromosome 14"/>
</dbReference>
<protein>
    <submittedName>
        <fullName evidence="2">Uncharacterized protein</fullName>
    </submittedName>
</protein>
<feature type="region of interest" description="Disordered" evidence="1">
    <location>
        <begin position="28"/>
        <end position="73"/>
    </location>
</feature>
<evidence type="ECO:0000313" key="2">
    <source>
        <dbReference type="EMBL" id="CAK9864584.1"/>
    </source>
</evidence>
<gene>
    <name evidence="2" type="ORF">CSSPJE1EN2_LOCUS7579</name>
</gene>
<organism evidence="2 3">
    <name type="scientific">Sphagnum jensenii</name>
    <dbReference type="NCBI Taxonomy" id="128206"/>
    <lineage>
        <taxon>Eukaryota</taxon>
        <taxon>Viridiplantae</taxon>
        <taxon>Streptophyta</taxon>
        <taxon>Embryophyta</taxon>
        <taxon>Bryophyta</taxon>
        <taxon>Sphagnophytina</taxon>
        <taxon>Sphagnopsida</taxon>
        <taxon>Sphagnales</taxon>
        <taxon>Sphagnaceae</taxon>
        <taxon>Sphagnum</taxon>
    </lineage>
</organism>
<reference evidence="2" key="1">
    <citation type="submission" date="2024-03" db="EMBL/GenBank/DDBJ databases">
        <authorList>
            <consortium name="ELIXIR-Norway"/>
            <consortium name="Elixir Norway"/>
        </authorList>
    </citation>
    <scope>NUCLEOTIDE SEQUENCE</scope>
</reference>
<accession>A0ABP1APW9</accession>
<sequence>MQYQSPRLRLKNSSVDVGIVVAMVKGRRKTEAATPFSSSAAQTATPAAEMQKSGRERRGSVGHSQDNVVGALS</sequence>
<name>A0ABP1APW9_9BRYO</name>
<dbReference type="EMBL" id="OZ023715">
    <property type="protein sequence ID" value="CAK9864584.1"/>
    <property type="molecule type" value="Genomic_DNA"/>
</dbReference>
<proteinExistence type="predicted"/>
<evidence type="ECO:0000256" key="1">
    <source>
        <dbReference type="SAM" id="MobiDB-lite"/>
    </source>
</evidence>